<keyword evidence="2" id="KW-1185">Reference proteome</keyword>
<dbReference type="AlphaFoldDB" id="A0AAN9NSW0"/>
<dbReference type="EMBL" id="JAYMYS010000040">
    <property type="protein sequence ID" value="KAK7375969.1"/>
    <property type="molecule type" value="Genomic_DNA"/>
</dbReference>
<name>A0AAN9NSW0_PSOTE</name>
<comment type="caution">
    <text evidence="1">The sequence shown here is derived from an EMBL/GenBank/DDBJ whole genome shotgun (WGS) entry which is preliminary data.</text>
</comment>
<sequence>MIKPGREGEGKSTQANSTYVYVYAIFIQLFARGGPRKGYSLEPGLASRDFPSNETNAAYYRAIVLPIGDRPYNKEGRGPPSETKLFRFRAPSKSHSSRKAARATSLQRTGGFLERVDSAFSASDY</sequence>
<reference evidence="1 2" key="1">
    <citation type="submission" date="2024-01" db="EMBL/GenBank/DDBJ databases">
        <title>The genomes of 5 underutilized Papilionoideae crops provide insights into root nodulation and disease resistanc.</title>
        <authorList>
            <person name="Jiang F."/>
        </authorList>
    </citation>
    <scope>NUCLEOTIDE SEQUENCE [LARGE SCALE GENOMIC DNA]</scope>
    <source>
        <strain evidence="1">DUOXIRENSHENG_FW03</strain>
        <tissue evidence="1">Leaves</tissue>
    </source>
</reference>
<organism evidence="1 2">
    <name type="scientific">Psophocarpus tetragonolobus</name>
    <name type="common">Winged bean</name>
    <name type="synonym">Dolichos tetragonolobus</name>
    <dbReference type="NCBI Taxonomy" id="3891"/>
    <lineage>
        <taxon>Eukaryota</taxon>
        <taxon>Viridiplantae</taxon>
        <taxon>Streptophyta</taxon>
        <taxon>Embryophyta</taxon>
        <taxon>Tracheophyta</taxon>
        <taxon>Spermatophyta</taxon>
        <taxon>Magnoliopsida</taxon>
        <taxon>eudicotyledons</taxon>
        <taxon>Gunneridae</taxon>
        <taxon>Pentapetalae</taxon>
        <taxon>rosids</taxon>
        <taxon>fabids</taxon>
        <taxon>Fabales</taxon>
        <taxon>Fabaceae</taxon>
        <taxon>Papilionoideae</taxon>
        <taxon>50 kb inversion clade</taxon>
        <taxon>NPAAA clade</taxon>
        <taxon>indigoferoid/millettioid clade</taxon>
        <taxon>Phaseoleae</taxon>
        <taxon>Psophocarpus</taxon>
    </lineage>
</organism>
<dbReference type="Proteomes" id="UP001386955">
    <property type="component" value="Unassembled WGS sequence"/>
</dbReference>
<gene>
    <name evidence="1" type="ORF">VNO78_35285</name>
</gene>
<evidence type="ECO:0000313" key="1">
    <source>
        <dbReference type="EMBL" id="KAK7375969.1"/>
    </source>
</evidence>
<proteinExistence type="predicted"/>
<accession>A0AAN9NSW0</accession>
<protein>
    <submittedName>
        <fullName evidence="1">Uncharacterized protein</fullName>
    </submittedName>
</protein>
<evidence type="ECO:0000313" key="2">
    <source>
        <dbReference type="Proteomes" id="UP001386955"/>
    </source>
</evidence>